<gene>
    <name evidence="1" type="ORF">EBO15_01285</name>
</gene>
<dbReference type="Proteomes" id="UP000282674">
    <property type="component" value="Unassembled WGS sequence"/>
</dbReference>
<dbReference type="RefSeq" id="WP_122192415.1">
    <property type="nucleotide sequence ID" value="NZ_JBHSKC010000016.1"/>
</dbReference>
<evidence type="ECO:0000313" key="2">
    <source>
        <dbReference type="Proteomes" id="UP000282674"/>
    </source>
</evidence>
<dbReference type="EMBL" id="RFFG01000002">
    <property type="protein sequence ID" value="RMI47565.1"/>
    <property type="molecule type" value="Genomic_DNA"/>
</dbReference>
<protein>
    <submittedName>
        <fullName evidence="1">Uncharacterized protein</fullName>
    </submittedName>
</protein>
<proteinExistence type="predicted"/>
<evidence type="ECO:0000313" key="1">
    <source>
        <dbReference type="EMBL" id="RMI47565.1"/>
    </source>
</evidence>
<comment type="caution">
    <text evidence="1">The sequence shown here is derived from an EMBL/GenBank/DDBJ whole genome shotgun (WGS) entry which is preliminary data.</text>
</comment>
<organism evidence="1 2">
    <name type="scientific">Actinomadura harenae</name>
    <dbReference type="NCBI Taxonomy" id="2483351"/>
    <lineage>
        <taxon>Bacteria</taxon>
        <taxon>Bacillati</taxon>
        <taxon>Actinomycetota</taxon>
        <taxon>Actinomycetes</taxon>
        <taxon>Streptosporangiales</taxon>
        <taxon>Thermomonosporaceae</taxon>
        <taxon>Actinomadura</taxon>
    </lineage>
</organism>
<dbReference type="OrthoDB" id="4308386at2"/>
<reference evidence="1 2" key="1">
    <citation type="submission" date="2018-10" db="EMBL/GenBank/DDBJ databases">
        <title>Isolation from soil.</title>
        <authorList>
            <person name="Hu J."/>
        </authorList>
    </citation>
    <scope>NUCLEOTIDE SEQUENCE [LARGE SCALE GENOMIC DNA]</scope>
    <source>
        <strain evidence="1 2">NEAU-Ht49</strain>
    </source>
</reference>
<accession>A0A3M2MFY4</accession>
<sequence>MGSEDFHRACDALVQAAIDDNPAFSGLLPQVMGMSQQVSAADLSAALPRIADGLGKAQPSLGGWLSILSGSWVENGAAPEGIGLPLVERATEVFGEADAFARAWSEATGSTPPDMEDDGPSQEIVDILVPQLGEASVSAMLAWFSVPQFALAMTTVLQNSAMVRGSIQDRENRARLAGELVEFHSHMSYVQGLLRVLEGERLLVLDRASKRGWTVQIAGIGDNFQLHVLLGGALLGRPECMPGEPLPPEWVAWFTDQDPEGRPIINSPWNLVDGHGGWIYNEGVPADIPAINGTRVVVLDPPSYTRHFPAGRRFPMMDATLTIEGVHHPEDLASWWPHIGPDHGR</sequence>
<keyword evidence="2" id="KW-1185">Reference proteome</keyword>
<dbReference type="AlphaFoldDB" id="A0A3M2MFY4"/>
<name>A0A3M2MFY4_9ACTN</name>